<dbReference type="PANTHER" id="PTHR33304:SF49">
    <property type="entry name" value="OS12G0161500 PROTEIN"/>
    <property type="match status" value="1"/>
</dbReference>
<evidence type="ECO:0000256" key="2">
    <source>
        <dbReference type="ARBA" id="ARBA00022771"/>
    </source>
</evidence>
<evidence type="ECO:0000256" key="3">
    <source>
        <dbReference type="ARBA" id="ARBA00022833"/>
    </source>
</evidence>
<feature type="region of interest" description="Disordered" evidence="6">
    <location>
        <begin position="430"/>
        <end position="498"/>
    </location>
</feature>
<keyword evidence="2" id="KW-0863">Zinc-finger</keyword>
<feature type="domain" description="AIPP2-like SPOC-like" evidence="7">
    <location>
        <begin position="519"/>
        <end position="571"/>
    </location>
</feature>
<dbReference type="PANTHER" id="PTHR33304">
    <property type="match status" value="1"/>
</dbReference>
<keyword evidence="4" id="KW-0805">Transcription regulation</keyword>
<organism evidence="8 9">
    <name type="scientific">Populus tomentosa</name>
    <name type="common">Chinese white poplar</name>
    <dbReference type="NCBI Taxonomy" id="118781"/>
    <lineage>
        <taxon>Eukaryota</taxon>
        <taxon>Viridiplantae</taxon>
        <taxon>Streptophyta</taxon>
        <taxon>Embryophyta</taxon>
        <taxon>Tracheophyta</taxon>
        <taxon>Spermatophyta</taxon>
        <taxon>Magnoliopsida</taxon>
        <taxon>eudicotyledons</taxon>
        <taxon>Gunneridae</taxon>
        <taxon>Pentapetalae</taxon>
        <taxon>rosids</taxon>
        <taxon>fabids</taxon>
        <taxon>Malpighiales</taxon>
        <taxon>Salicaceae</taxon>
        <taxon>Saliceae</taxon>
        <taxon>Populus</taxon>
    </lineage>
</organism>
<dbReference type="EMBL" id="JAAWWB010000014">
    <property type="protein sequence ID" value="KAG6767453.1"/>
    <property type="molecule type" value="Genomic_DNA"/>
</dbReference>
<dbReference type="InterPro" id="IPR049914">
    <property type="entry name" value="PHD1-3/5-6"/>
</dbReference>
<keyword evidence="5" id="KW-0804">Transcription</keyword>
<proteinExistence type="predicted"/>
<dbReference type="Proteomes" id="UP000886885">
    <property type="component" value="Chromosome 7D"/>
</dbReference>
<evidence type="ECO:0000313" key="9">
    <source>
        <dbReference type="Proteomes" id="UP000886885"/>
    </source>
</evidence>
<keyword evidence="1" id="KW-0479">Metal-binding</keyword>
<evidence type="ECO:0000259" key="7">
    <source>
        <dbReference type="Pfam" id="PF23121"/>
    </source>
</evidence>
<keyword evidence="9" id="KW-1185">Reference proteome</keyword>
<evidence type="ECO:0000256" key="4">
    <source>
        <dbReference type="ARBA" id="ARBA00023015"/>
    </source>
</evidence>
<feature type="compositionally biased region" description="Polar residues" evidence="6">
    <location>
        <begin position="431"/>
        <end position="446"/>
    </location>
</feature>
<comment type="caution">
    <text evidence="8">The sequence shown here is derived from an EMBL/GenBank/DDBJ whole genome shotgun (WGS) entry which is preliminary data.</text>
</comment>
<evidence type="ECO:0000256" key="1">
    <source>
        <dbReference type="ARBA" id="ARBA00022723"/>
    </source>
</evidence>
<evidence type="ECO:0000313" key="8">
    <source>
        <dbReference type="EMBL" id="KAG6767453.1"/>
    </source>
</evidence>
<protein>
    <recommendedName>
        <fullName evidence="7">AIPP2-like SPOC-like domain-containing protein</fullName>
    </recommendedName>
</protein>
<dbReference type="GO" id="GO:0008270">
    <property type="term" value="F:zinc ion binding"/>
    <property type="evidence" value="ECO:0007669"/>
    <property type="project" value="UniProtKB-KW"/>
</dbReference>
<feature type="compositionally biased region" description="Polar residues" evidence="6">
    <location>
        <begin position="609"/>
        <end position="619"/>
    </location>
</feature>
<dbReference type="GO" id="GO:0140566">
    <property type="term" value="F:histone reader activity"/>
    <property type="evidence" value="ECO:0007669"/>
    <property type="project" value="InterPro"/>
</dbReference>
<dbReference type="OrthoDB" id="1932206at2759"/>
<accession>A0A8X7Z9F4</accession>
<dbReference type="GO" id="GO:0034244">
    <property type="term" value="P:negative regulation of transcription elongation by RNA polymerase II"/>
    <property type="evidence" value="ECO:0007669"/>
    <property type="project" value="InterPro"/>
</dbReference>
<gene>
    <name evidence="8" type="ORF">POTOM_028658</name>
</gene>
<keyword evidence="3" id="KW-0862">Zinc</keyword>
<reference evidence="8" key="1">
    <citation type="journal article" date="2020" name="bioRxiv">
        <title>Hybrid origin of Populus tomentosa Carr. identified through genome sequencing and phylogenomic analysis.</title>
        <authorList>
            <person name="An X."/>
            <person name="Gao K."/>
            <person name="Chen Z."/>
            <person name="Li J."/>
            <person name="Yang X."/>
            <person name="Yang X."/>
            <person name="Zhou J."/>
            <person name="Guo T."/>
            <person name="Zhao T."/>
            <person name="Huang S."/>
            <person name="Miao D."/>
            <person name="Khan W.U."/>
            <person name="Rao P."/>
            <person name="Ye M."/>
            <person name="Lei B."/>
            <person name="Liao W."/>
            <person name="Wang J."/>
            <person name="Ji L."/>
            <person name="Li Y."/>
            <person name="Guo B."/>
            <person name="Mustafa N.S."/>
            <person name="Li S."/>
            <person name="Yun Q."/>
            <person name="Keller S.R."/>
            <person name="Mao J."/>
            <person name="Zhang R."/>
            <person name="Strauss S.H."/>
        </authorList>
    </citation>
    <scope>NUCLEOTIDE SEQUENCE</scope>
    <source>
        <strain evidence="8">GM15</strain>
        <tissue evidence="8">Leaf</tissue>
    </source>
</reference>
<evidence type="ECO:0000256" key="6">
    <source>
        <dbReference type="SAM" id="MobiDB-lite"/>
    </source>
</evidence>
<dbReference type="InterPro" id="IPR056280">
    <property type="entry name" value="AIPP2-like_SPOC"/>
</dbReference>
<feature type="region of interest" description="Disordered" evidence="6">
    <location>
        <begin position="604"/>
        <end position="629"/>
    </location>
</feature>
<dbReference type="Pfam" id="PF23121">
    <property type="entry name" value="SPOC_AIPP2"/>
    <property type="match status" value="2"/>
</dbReference>
<evidence type="ECO:0000256" key="5">
    <source>
        <dbReference type="ARBA" id="ARBA00023163"/>
    </source>
</evidence>
<dbReference type="AlphaFoldDB" id="A0A8X7Z9F4"/>
<sequence>MSSSGDTVVDKPARIILNSLFQMNVCRKCGDKGDVKRLIYCNKCRASAEHSYCLDTLPRKGEKEVLWACEECCSIDANPTPVSSRKSERIEGVANIKLNRMKLRKRTRFSPVTAKAYTDSSSQVKQPVSDYCSMKEAIETQSTSQCLQNEELKKPRRRFVVKDDSSSDEESDIIECLVVNPLQSAPAVAADSLNVSHSSPPSESDRYIHAKPIIDPIWKQDSGSFNIQNLENHSSVLLLAHLSTNACSKVWDAASALPAQLNIEILSRSDAWPHKFQITPPAVESIGLYFFPQRERDEKVFESLLDEMIIHDRALKAVINDLELLVFSSCELPQEHWRFCQNFEFELGFGIPSSRNGPSGHERLTDCNGRNSEPIQVQLRKSERIQEAAEIKLNRITMRKQTDSKRGHPYAYTERVNETKQLVGDAPCLQPETQMQSTSSRSTGNGEQRKRKRKLVLDDDGNSDGEGGGESVEGSVVDPCQQAPPGVPAPPLTMPHSSPFSESYENVCAQPLSIQFGSMDERAFESLVDETILHDYALKAVVNNLEILIFSSRGLPVEYWRFRRKYFWCVFKPTNTLVNGSNANSAMFSNLTKDVPTQLRNSIRETDNLEPSPSPSNRSGGCVTDSGDPLLIGQQLPHFTKYSGDRKYKNKL</sequence>
<feature type="domain" description="AIPP2-like SPOC-like" evidence="7">
    <location>
        <begin position="222"/>
        <end position="342"/>
    </location>
</feature>
<name>A0A8X7Z9F4_POPTO</name>